<dbReference type="GO" id="GO:0016810">
    <property type="term" value="F:hydrolase activity, acting on carbon-nitrogen (but not peptide) bonds"/>
    <property type="evidence" value="ECO:0007669"/>
    <property type="project" value="InterPro"/>
</dbReference>
<gene>
    <name evidence="3" type="ORF">NSK_006743</name>
</gene>
<evidence type="ECO:0000259" key="2">
    <source>
        <dbReference type="PROSITE" id="PS51677"/>
    </source>
</evidence>
<evidence type="ECO:0000256" key="1">
    <source>
        <dbReference type="SAM" id="MobiDB-lite"/>
    </source>
</evidence>
<dbReference type="OrthoDB" id="9970124at2759"/>
<dbReference type="PANTHER" id="PTHR43123">
    <property type="entry name" value="POLYSACCHARIDE DEACETYLASE-RELATED"/>
    <property type="match status" value="1"/>
</dbReference>
<dbReference type="GO" id="GO:0005975">
    <property type="term" value="P:carbohydrate metabolic process"/>
    <property type="evidence" value="ECO:0007669"/>
    <property type="project" value="InterPro"/>
</dbReference>
<dbReference type="SUPFAM" id="SSF88713">
    <property type="entry name" value="Glycoside hydrolase/deacetylase"/>
    <property type="match status" value="1"/>
</dbReference>
<evidence type="ECO:0000313" key="4">
    <source>
        <dbReference type="Proteomes" id="UP000355283"/>
    </source>
</evidence>
<reference evidence="3 4" key="1">
    <citation type="submission" date="2019-01" db="EMBL/GenBank/DDBJ databases">
        <title>Nuclear Genome Assembly of the Microalgal Biofuel strain Nannochloropsis salina CCMP1776.</title>
        <authorList>
            <person name="Hovde B."/>
        </authorList>
    </citation>
    <scope>NUCLEOTIDE SEQUENCE [LARGE SCALE GENOMIC DNA]</scope>
    <source>
        <strain evidence="3 4">CCMP1776</strain>
    </source>
</reference>
<dbReference type="EMBL" id="SDOX01000121">
    <property type="protein sequence ID" value="TFJ82078.1"/>
    <property type="molecule type" value="Genomic_DNA"/>
</dbReference>
<accession>A0A4D9D0C2</accession>
<name>A0A4D9D0C2_9STRA</name>
<dbReference type="PROSITE" id="PS51677">
    <property type="entry name" value="NODB"/>
    <property type="match status" value="1"/>
</dbReference>
<keyword evidence="4" id="KW-1185">Reference proteome</keyword>
<dbReference type="Proteomes" id="UP000355283">
    <property type="component" value="Unassembled WGS sequence"/>
</dbReference>
<dbReference type="NCBIfam" id="TIGR03212">
    <property type="entry name" value="uraD_N-term-dom"/>
    <property type="match status" value="1"/>
</dbReference>
<dbReference type="CDD" id="cd10977">
    <property type="entry name" value="CE4_PuuE_SpCDA1"/>
    <property type="match status" value="1"/>
</dbReference>
<dbReference type="PANTHER" id="PTHR43123:SF1">
    <property type="entry name" value="POLYSACCHARIDE DEACETYLASE-RELATED"/>
    <property type="match status" value="1"/>
</dbReference>
<dbReference type="InterPro" id="IPR011330">
    <property type="entry name" value="Glyco_hydro/deAcase_b/a-brl"/>
</dbReference>
<dbReference type="Pfam" id="PF01522">
    <property type="entry name" value="Polysacc_deac_1"/>
    <property type="match status" value="1"/>
</dbReference>
<dbReference type="AlphaFoldDB" id="A0A4D9D0C2"/>
<comment type="caution">
    <text evidence="3">The sequence shown here is derived from an EMBL/GenBank/DDBJ whole genome shotgun (WGS) entry which is preliminary data.</text>
</comment>
<feature type="region of interest" description="Disordered" evidence="1">
    <location>
        <begin position="1"/>
        <end position="20"/>
    </location>
</feature>
<dbReference type="InterPro" id="IPR017625">
    <property type="entry name" value="PuuE"/>
</dbReference>
<dbReference type="Gene3D" id="3.20.20.370">
    <property type="entry name" value="Glycoside hydrolase/deacetylase"/>
    <property type="match status" value="1"/>
</dbReference>
<feature type="domain" description="NodB homology" evidence="2">
    <location>
        <begin position="66"/>
        <end position="284"/>
    </location>
</feature>
<dbReference type="InterPro" id="IPR002509">
    <property type="entry name" value="NODB_dom"/>
</dbReference>
<organism evidence="3 4">
    <name type="scientific">Nannochloropsis salina CCMP1776</name>
    <dbReference type="NCBI Taxonomy" id="1027361"/>
    <lineage>
        <taxon>Eukaryota</taxon>
        <taxon>Sar</taxon>
        <taxon>Stramenopiles</taxon>
        <taxon>Ochrophyta</taxon>
        <taxon>Eustigmatophyceae</taxon>
        <taxon>Eustigmatales</taxon>
        <taxon>Monodopsidaceae</taxon>
        <taxon>Microchloropsis</taxon>
        <taxon>Microchloropsis salina</taxon>
    </lineage>
</organism>
<proteinExistence type="predicted"/>
<protein>
    <recommendedName>
        <fullName evidence="2">NodB homology domain-containing protein</fullName>
    </recommendedName>
</protein>
<sequence>MPQRNFKGYGQSSPDPQWPGNAKLAVQFVINYEEGGEKCILDGDGQSEHLLSEIVGAAPLPGVRHVNMESLYEYGSRAGFWRLYRLFTKKKVPVTVYAVALALAKNPEAGKAMIDAGWEVASHGYRWIDYQYVGETVEREHIQKAVAITTDVCGTRPVGIYQGKPNVNTRRLIVEEGGFLYDSDCYSDDLPFWNTDYGRPHLVIPYTLDVNDMRFATPQGFNCGDQFFTYLKDTFDYLRQEGLNGDPKMMSVGLHCRIVGHPGRTAALARFLDYAKSFDDVWICRRIDIANHWHVNHPPSTGMKSKY</sequence>
<evidence type="ECO:0000313" key="3">
    <source>
        <dbReference type="EMBL" id="TFJ82078.1"/>
    </source>
</evidence>